<dbReference type="OrthoDB" id="9787897at2"/>
<accession>A0A1C3TVK0</accession>
<dbReference type="Pfam" id="PF03009">
    <property type="entry name" value="GDPD"/>
    <property type="match status" value="1"/>
</dbReference>
<dbReference type="PANTHER" id="PTHR46211:SF14">
    <property type="entry name" value="GLYCEROPHOSPHODIESTER PHOSPHODIESTERASE"/>
    <property type="match status" value="1"/>
</dbReference>
<dbReference type="STRING" id="52131.GA0061100_101122"/>
<dbReference type="InterPro" id="IPR017946">
    <property type="entry name" value="PLC-like_Pdiesterase_TIM-brl"/>
</dbReference>
<reference evidence="3" key="1">
    <citation type="submission" date="2016-08" db="EMBL/GenBank/DDBJ databases">
        <authorList>
            <person name="Varghese N."/>
            <person name="Submissions Spin"/>
        </authorList>
    </citation>
    <scope>NUCLEOTIDE SEQUENCE [LARGE SCALE GENOMIC DNA]</scope>
    <source>
        <strain evidence="3">CCBAU 57015</strain>
    </source>
</reference>
<proteinExistence type="predicted"/>
<dbReference type="AlphaFoldDB" id="A0A1C3TVK0"/>
<dbReference type="Proteomes" id="UP000186228">
    <property type="component" value="Unassembled WGS sequence"/>
</dbReference>
<dbReference type="InterPro" id="IPR030395">
    <property type="entry name" value="GP_PDE_dom"/>
</dbReference>
<feature type="domain" description="GP-PDE" evidence="1">
    <location>
        <begin position="2"/>
        <end position="249"/>
    </location>
</feature>
<evidence type="ECO:0000313" key="3">
    <source>
        <dbReference type="Proteomes" id="UP000186228"/>
    </source>
</evidence>
<dbReference type="RefSeq" id="WP_075850690.1">
    <property type="nucleotide sequence ID" value="NZ_FMAC01000001.1"/>
</dbReference>
<organism evidence="2 3">
    <name type="scientific">Rhizobium hainanense</name>
    <dbReference type="NCBI Taxonomy" id="52131"/>
    <lineage>
        <taxon>Bacteria</taxon>
        <taxon>Pseudomonadati</taxon>
        <taxon>Pseudomonadota</taxon>
        <taxon>Alphaproteobacteria</taxon>
        <taxon>Hyphomicrobiales</taxon>
        <taxon>Rhizobiaceae</taxon>
        <taxon>Rhizobium/Agrobacterium group</taxon>
        <taxon>Rhizobium</taxon>
    </lineage>
</organism>
<dbReference type="SUPFAM" id="SSF51695">
    <property type="entry name" value="PLC-like phosphodiesterases"/>
    <property type="match status" value="1"/>
</dbReference>
<evidence type="ECO:0000259" key="1">
    <source>
        <dbReference type="PROSITE" id="PS51704"/>
    </source>
</evidence>
<dbReference type="Gene3D" id="3.20.20.190">
    <property type="entry name" value="Phosphatidylinositol (PI) phosphodiesterase"/>
    <property type="match status" value="1"/>
</dbReference>
<sequence>MTLIASHRGGAHLWPENTRLAFSKTAKLDVDLVEFDVHQTRDGKLVVHHDALIDRMTDGKGAIADFSYDELMRHVVIGSGGETIPTLMETIDIFGPSAVDLRLEIKTRADGTPYGGMERRIVDQLTATGMLTRTMVTSFSLPRLEAFSAALGEQGLNVGELLGFIFLCSPQLAGQLGWGGVMAAMRGFGVREIAIRADALDGEVTQLFRKNGVKVHGWAAHTSEAARAMFRLGIASFTSDRPDLAIAARRG</sequence>
<name>A0A1C3TVK0_9HYPH</name>
<gene>
    <name evidence="2" type="ORF">GA0061100_101122</name>
</gene>
<dbReference type="PROSITE" id="PS51704">
    <property type="entry name" value="GP_PDE"/>
    <property type="match status" value="1"/>
</dbReference>
<evidence type="ECO:0000313" key="2">
    <source>
        <dbReference type="EMBL" id="SCB07277.1"/>
    </source>
</evidence>
<keyword evidence="3" id="KW-1185">Reference proteome</keyword>
<dbReference type="PANTHER" id="PTHR46211">
    <property type="entry name" value="GLYCEROPHOSPHORYL DIESTER PHOSPHODIESTERASE"/>
    <property type="match status" value="1"/>
</dbReference>
<protein>
    <submittedName>
        <fullName evidence="2">Glycerophosphoryl diester phosphodiesterase</fullName>
    </submittedName>
</protein>
<dbReference type="GO" id="GO:0006629">
    <property type="term" value="P:lipid metabolic process"/>
    <property type="evidence" value="ECO:0007669"/>
    <property type="project" value="InterPro"/>
</dbReference>
<dbReference type="GO" id="GO:0008081">
    <property type="term" value="F:phosphoric diester hydrolase activity"/>
    <property type="evidence" value="ECO:0007669"/>
    <property type="project" value="InterPro"/>
</dbReference>
<dbReference type="EMBL" id="FMAC01000001">
    <property type="protein sequence ID" value="SCB07277.1"/>
    <property type="molecule type" value="Genomic_DNA"/>
</dbReference>